<evidence type="ECO:0000313" key="3">
    <source>
        <dbReference type="Proteomes" id="UP000605670"/>
    </source>
</evidence>
<dbReference type="EMBL" id="BMEM01000002">
    <property type="protein sequence ID" value="GGF48849.1"/>
    <property type="molecule type" value="Genomic_DNA"/>
</dbReference>
<evidence type="ECO:0000256" key="1">
    <source>
        <dbReference type="SAM" id="MobiDB-lite"/>
    </source>
</evidence>
<name>A0A917BLF7_9MICO</name>
<gene>
    <name evidence="2" type="ORF">GCM10011366_15870</name>
</gene>
<dbReference type="RefSeq" id="WP_188429645.1">
    <property type="nucleotide sequence ID" value="NZ_BAABKH010000001.1"/>
</dbReference>
<keyword evidence="3" id="KW-1185">Reference proteome</keyword>
<sequence>MTPTSEPAPRPTASSRAPSGPVDPDPLPRGLVLLRGAREEIDEWVARAVVPLVVVPAGRWRLAVLSGPTSVAPPYDDGALLLAGRPVTPKAGPSLGFFEIDGRAVITVQGAARRRTPAWVVWEPDVGLLRPPGLDLAGPAELVRVAGAAGSVRDELVDLLHETRSRPVTMLQAVLATLDLPGARLLGDPRLAAGMDGAVRHEPQGREVLRFEDSVADSVRLRRELGALP</sequence>
<proteinExistence type="predicted"/>
<accession>A0A917BLF7</accession>
<comment type="caution">
    <text evidence="2">The sequence shown here is derived from an EMBL/GenBank/DDBJ whole genome shotgun (WGS) entry which is preliminary data.</text>
</comment>
<dbReference type="AlphaFoldDB" id="A0A917BLF7"/>
<reference evidence="2" key="1">
    <citation type="journal article" date="2014" name="Int. J. Syst. Evol. Microbiol.">
        <title>Complete genome sequence of Corynebacterium casei LMG S-19264T (=DSM 44701T), isolated from a smear-ripened cheese.</title>
        <authorList>
            <consortium name="US DOE Joint Genome Institute (JGI-PGF)"/>
            <person name="Walter F."/>
            <person name="Albersmeier A."/>
            <person name="Kalinowski J."/>
            <person name="Ruckert C."/>
        </authorList>
    </citation>
    <scope>NUCLEOTIDE SEQUENCE</scope>
    <source>
        <strain evidence="2">CGMCC 1.12160</strain>
    </source>
</reference>
<feature type="compositionally biased region" description="Pro residues" evidence="1">
    <location>
        <begin position="1"/>
        <end position="10"/>
    </location>
</feature>
<dbReference type="Proteomes" id="UP000605670">
    <property type="component" value="Unassembled WGS sequence"/>
</dbReference>
<organism evidence="2 3">
    <name type="scientific">Ornithinimicrobium tianjinense</name>
    <dbReference type="NCBI Taxonomy" id="1195761"/>
    <lineage>
        <taxon>Bacteria</taxon>
        <taxon>Bacillati</taxon>
        <taxon>Actinomycetota</taxon>
        <taxon>Actinomycetes</taxon>
        <taxon>Micrococcales</taxon>
        <taxon>Ornithinimicrobiaceae</taxon>
        <taxon>Ornithinimicrobium</taxon>
    </lineage>
</organism>
<protein>
    <submittedName>
        <fullName evidence="2">Uncharacterized protein</fullName>
    </submittedName>
</protein>
<evidence type="ECO:0000313" key="2">
    <source>
        <dbReference type="EMBL" id="GGF48849.1"/>
    </source>
</evidence>
<feature type="region of interest" description="Disordered" evidence="1">
    <location>
        <begin position="1"/>
        <end position="26"/>
    </location>
</feature>
<reference evidence="2" key="2">
    <citation type="submission" date="2020-09" db="EMBL/GenBank/DDBJ databases">
        <authorList>
            <person name="Sun Q."/>
            <person name="Zhou Y."/>
        </authorList>
    </citation>
    <scope>NUCLEOTIDE SEQUENCE</scope>
    <source>
        <strain evidence="2">CGMCC 1.12160</strain>
    </source>
</reference>